<protein>
    <submittedName>
        <fullName evidence="1">Uncharacterized protein</fullName>
    </submittedName>
</protein>
<name>A0ABS4NWX1_9BACL</name>
<proteinExistence type="predicted"/>
<comment type="caution">
    <text evidence="1">The sequence shown here is derived from an EMBL/GenBank/DDBJ whole genome shotgun (WGS) entry which is preliminary data.</text>
</comment>
<sequence length="39" mass="4432">MTMIEKGVRSCGLRTWSLSHVGLKRDQMKLRSEGGLRTL</sequence>
<keyword evidence="2" id="KW-1185">Reference proteome</keyword>
<evidence type="ECO:0000313" key="1">
    <source>
        <dbReference type="EMBL" id="MBP2114538.1"/>
    </source>
</evidence>
<dbReference type="Proteomes" id="UP000773462">
    <property type="component" value="Unassembled WGS sequence"/>
</dbReference>
<accession>A0ABS4NWX1</accession>
<reference evidence="1 2" key="1">
    <citation type="submission" date="2021-03" db="EMBL/GenBank/DDBJ databases">
        <title>Genomic Encyclopedia of Type Strains, Phase IV (KMG-IV): sequencing the most valuable type-strain genomes for metagenomic binning, comparative biology and taxonomic classification.</title>
        <authorList>
            <person name="Goeker M."/>
        </authorList>
    </citation>
    <scope>NUCLEOTIDE SEQUENCE [LARGE SCALE GENOMIC DNA]</scope>
    <source>
        <strain evidence="1 2">DSM 101953</strain>
    </source>
</reference>
<dbReference type="EMBL" id="JAGGLV010000018">
    <property type="protein sequence ID" value="MBP2114538.1"/>
    <property type="molecule type" value="Genomic_DNA"/>
</dbReference>
<gene>
    <name evidence="1" type="ORF">J2Z70_004707</name>
</gene>
<organism evidence="1 2">
    <name type="scientific">Paenibacillus silagei</name>
    <dbReference type="NCBI Taxonomy" id="1670801"/>
    <lineage>
        <taxon>Bacteria</taxon>
        <taxon>Bacillati</taxon>
        <taxon>Bacillota</taxon>
        <taxon>Bacilli</taxon>
        <taxon>Bacillales</taxon>
        <taxon>Paenibacillaceae</taxon>
        <taxon>Paenibacillus</taxon>
    </lineage>
</organism>
<evidence type="ECO:0000313" key="2">
    <source>
        <dbReference type="Proteomes" id="UP000773462"/>
    </source>
</evidence>